<gene>
    <name evidence="13" type="ORF">UFOPK1766_00493</name>
</gene>
<evidence type="ECO:0000256" key="8">
    <source>
        <dbReference type="ARBA" id="ARBA00023133"/>
    </source>
</evidence>
<keyword evidence="7" id="KW-0408">Iron</keyword>
<dbReference type="EMBL" id="CAEZTW010000072">
    <property type="protein sequence ID" value="CAB4581591.1"/>
    <property type="molecule type" value="Genomic_DNA"/>
</dbReference>
<keyword evidence="5 12" id="KW-1133">Transmembrane helix</keyword>
<dbReference type="PANTHER" id="PTHR35457">
    <property type="entry name" value="HEME A SYNTHASE"/>
    <property type="match status" value="1"/>
</dbReference>
<comment type="subcellular location">
    <subcellularLocation>
        <location evidence="1">Membrane</location>
        <topology evidence="1">Multi-pass membrane protein</topology>
    </subcellularLocation>
</comment>
<keyword evidence="10" id="KW-1015">Disulfide bond</keyword>
<keyword evidence="9 12" id="KW-0472">Membrane</keyword>
<evidence type="ECO:0000256" key="11">
    <source>
        <dbReference type="ARBA" id="ARBA00023444"/>
    </source>
</evidence>
<evidence type="ECO:0000256" key="6">
    <source>
        <dbReference type="ARBA" id="ARBA00023002"/>
    </source>
</evidence>
<protein>
    <submittedName>
        <fullName evidence="13">Unannotated protein</fullName>
    </submittedName>
</protein>
<evidence type="ECO:0000256" key="10">
    <source>
        <dbReference type="ARBA" id="ARBA00023157"/>
    </source>
</evidence>
<evidence type="ECO:0000256" key="3">
    <source>
        <dbReference type="ARBA" id="ARBA00022692"/>
    </source>
</evidence>
<keyword evidence="4" id="KW-0479">Metal-binding</keyword>
<feature type="transmembrane region" description="Helical" evidence="12">
    <location>
        <begin position="241"/>
        <end position="259"/>
    </location>
</feature>
<feature type="transmembrane region" description="Helical" evidence="12">
    <location>
        <begin position="265"/>
        <end position="286"/>
    </location>
</feature>
<evidence type="ECO:0000256" key="12">
    <source>
        <dbReference type="SAM" id="Phobius"/>
    </source>
</evidence>
<proteinExistence type="predicted"/>
<feature type="transmembrane region" description="Helical" evidence="12">
    <location>
        <begin position="166"/>
        <end position="186"/>
    </location>
</feature>
<evidence type="ECO:0000256" key="2">
    <source>
        <dbReference type="ARBA" id="ARBA00022475"/>
    </source>
</evidence>
<evidence type="ECO:0000313" key="13">
    <source>
        <dbReference type="EMBL" id="CAB4581591.1"/>
    </source>
</evidence>
<dbReference type="GO" id="GO:0046872">
    <property type="term" value="F:metal ion binding"/>
    <property type="evidence" value="ECO:0007669"/>
    <property type="project" value="UniProtKB-KW"/>
</dbReference>
<dbReference type="GO" id="GO:0016491">
    <property type="term" value="F:oxidoreductase activity"/>
    <property type="evidence" value="ECO:0007669"/>
    <property type="project" value="UniProtKB-KW"/>
</dbReference>
<feature type="transmembrane region" description="Helical" evidence="12">
    <location>
        <begin position="71"/>
        <end position="91"/>
    </location>
</feature>
<comment type="pathway">
    <text evidence="11">Porphyrin-containing compound metabolism.</text>
</comment>
<keyword evidence="8" id="KW-0350">Heme biosynthesis</keyword>
<dbReference type="AlphaFoldDB" id="A0A6J6EYI4"/>
<evidence type="ECO:0000256" key="1">
    <source>
        <dbReference type="ARBA" id="ARBA00004141"/>
    </source>
</evidence>
<dbReference type="InterPro" id="IPR050450">
    <property type="entry name" value="COX15/CtaA_HemeA_synthase"/>
</dbReference>
<dbReference type="InterPro" id="IPR003780">
    <property type="entry name" value="COX15/CtaA_fam"/>
</dbReference>
<keyword evidence="2" id="KW-1003">Cell membrane</keyword>
<feature type="transmembrane region" description="Helical" evidence="12">
    <location>
        <begin position="129"/>
        <end position="146"/>
    </location>
</feature>
<dbReference type="GO" id="GO:0016020">
    <property type="term" value="C:membrane"/>
    <property type="evidence" value="ECO:0007669"/>
    <property type="project" value="UniProtKB-SubCell"/>
</dbReference>
<feature type="transmembrane region" description="Helical" evidence="12">
    <location>
        <begin position="206"/>
        <end position="229"/>
    </location>
</feature>
<sequence>MLVTRKSLQGRIFGLLVFFQSSLIVTGGAVRVTGSGLGCPTWPECTPGSYVPVPGQAEGALHAWIEFGNRLLTFVLLIVALAAVIIAVRLSATSLNKMRIRSLAMLQILGIFGQGILGGITVLTDLHPITVASHFMLSIFLIGGAISLRYEMVGVNSQPATGITKLLLPILVWNTLLVLIAGTVVTGSGPHAGDDQAERFNFDARVVSWIHADLVIALLVLTALLFLITRHSGLNLLHKRVGLFLAISLLQGVIGYVQYFTGLPVVLVALHLLGATLVWVSAWSLIKVADSGFRLRGLN</sequence>
<dbReference type="PANTHER" id="PTHR35457:SF1">
    <property type="entry name" value="HEME A SYNTHASE"/>
    <property type="match status" value="1"/>
</dbReference>
<evidence type="ECO:0000256" key="4">
    <source>
        <dbReference type="ARBA" id="ARBA00022723"/>
    </source>
</evidence>
<name>A0A6J6EYI4_9ZZZZ</name>
<dbReference type="Pfam" id="PF02628">
    <property type="entry name" value="COX15-CtaA"/>
    <property type="match status" value="1"/>
</dbReference>
<evidence type="ECO:0000256" key="9">
    <source>
        <dbReference type="ARBA" id="ARBA00023136"/>
    </source>
</evidence>
<keyword evidence="6" id="KW-0560">Oxidoreductase</keyword>
<evidence type="ECO:0000256" key="5">
    <source>
        <dbReference type="ARBA" id="ARBA00022989"/>
    </source>
</evidence>
<dbReference type="GO" id="GO:0006784">
    <property type="term" value="P:heme A biosynthetic process"/>
    <property type="evidence" value="ECO:0007669"/>
    <property type="project" value="InterPro"/>
</dbReference>
<accession>A0A6J6EYI4</accession>
<evidence type="ECO:0000256" key="7">
    <source>
        <dbReference type="ARBA" id="ARBA00023004"/>
    </source>
</evidence>
<organism evidence="13">
    <name type="scientific">freshwater metagenome</name>
    <dbReference type="NCBI Taxonomy" id="449393"/>
    <lineage>
        <taxon>unclassified sequences</taxon>
        <taxon>metagenomes</taxon>
        <taxon>ecological metagenomes</taxon>
    </lineage>
</organism>
<feature type="transmembrane region" description="Helical" evidence="12">
    <location>
        <begin position="103"/>
        <end position="123"/>
    </location>
</feature>
<keyword evidence="3 12" id="KW-0812">Transmembrane</keyword>
<feature type="transmembrane region" description="Helical" evidence="12">
    <location>
        <begin position="12"/>
        <end position="32"/>
    </location>
</feature>
<reference evidence="13" key="1">
    <citation type="submission" date="2020-05" db="EMBL/GenBank/DDBJ databases">
        <authorList>
            <person name="Chiriac C."/>
            <person name="Salcher M."/>
            <person name="Ghai R."/>
            <person name="Kavagutti S V."/>
        </authorList>
    </citation>
    <scope>NUCLEOTIDE SEQUENCE</scope>
</reference>